<sequence>MKNRIGFIDFLRGFALLGILAVNLPYFSKPMYLVASLGENSTLLDSIGSWIVAFFFESKFYILFSFLFGYGFFIQIQNNPETDSRSRYFRRILGLGILGLLHGVFLFIGDILLSYAILGAFLWFLRNRSSSWLLKFSLFCLALAVFCRIGMSFAEVELKSQLETNLPRLLEESRKAYLGGFWESTVQRTKDTILSIPFLVFYQWPSVLSMFALGFYAAKNSILTDWENTKPNFKKLFPWALTLGILGNLVYTLHSRHILPENPSVFLKILYAISDTFCAPALTFSYVYLLGNYYNSGRSFTDRIWFETMGKLSLTCYLGESLVCTWIFCGWGLGYFDQIGSYIVLLLTVPIWIFWGMFSLVWKRTFTLGPMEWILRSWTYWKMIKIL</sequence>
<evidence type="ECO:0000313" key="4">
    <source>
        <dbReference type="Proteomes" id="UP000231843"/>
    </source>
</evidence>
<feature type="transmembrane region" description="Helical" evidence="1">
    <location>
        <begin position="7"/>
        <end position="27"/>
    </location>
</feature>
<accession>A0A2M9ZUI9</accession>
<dbReference type="InterPro" id="IPR007349">
    <property type="entry name" value="DUF418"/>
</dbReference>
<feature type="domain" description="DUF418" evidence="2">
    <location>
        <begin position="217"/>
        <end position="382"/>
    </location>
</feature>
<dbReference type="PANTHER" id="PTHR30590:SF2">
    <property type="entry name" value="INNER MEMBRANE PROTEIN"/>
    <property type="match status" value="1"/>
</dbReference>
<feature type="transmembrane region" description="Helical" evidence="1">
    <location>
        <begin position="93"/>
        <end position="126"/>
    </location>
</feature>
<organism evidence="3 4">
    <name type="scientific">Leptospira neocaledonica</name>
    <dbReference type="NCBI Taxonomy" id="2023192"/>
    <lineage>
        <taxon>Bacteria</taxon>
        <taxon>Pseudomonadati</taxon>
        <taxon>Spirochaetota</taxon>
        <taxon>Spirochaetia</taxon>
        <taxon>Leptospirales</taxon>
        <taxon>Leptospiraceae</taxon>
        <taxon>Leptospira</taxon>
    </lineage>
</organism>
<dbReference type="AlphaFoldDB" id="A0A2M9ZUI9"/>
<dbReference type="Pfam" id="PF04235">
    <property type="entry name" value="DUF418"/>
    <property type="match status" value="1"/>
</dbReference>
<dbReference type="RefSeq" id="WP_100769746.1">
    <property type="nucleotide sequence ID" value="NZ_NPEA01000010.1"/>
</dbReference>
<feature type="transmembrane region" description="Helical" evidence="1">
    <location>
        <begin position="341"/>
        <end position="362"/>
    </location>
</feature>
<dbReference type="Proteomes" id="UP000231843">
    <property type="component" value="Unassembled WGS sequence"/>
</dbReference>
<dbReference type="EMBL" id="NPEA01000010">
    <property type="protein sequence ID" value="PJZ75715.1"/>
    <property type="molecule type" value="Genomic_DNA"/>
</dbReference>
<feature type="transmembrane region" description="Helical" evidence="1">
    <location>
        <begin position="193"/>
        <end position="216"/>
    </location>
</feature>
<protein>
    <recommendedName>
        <fullName evidence="2">DUF418 domain-containing protein</fullName>
    </recommendedName>
</protein>
<comment type="caution">
    <text evidence="3">The sequence shown here is derived from an EMBL/GenBank/DDBJ whole genome shotgun (WGS) entry which is preliminary data.</text>
</comment>
<evidence type="ECO:0000259" key="2">
    <source>
        <dbReference type="Pfam" id="PF04235"/>
    </source>
</evidence>
<dbReference type="OrthoDB" id="9807744at2"/>
<name>A0A2M9ZUI9_9LEPT</name>
<reference evidence="3 4" key="1">
    <citation type="submission" date="2017-07" db="EMBL/GenBank/DDBJ databases">
        <title>Leptospira spp. isolated from tropical soils.</title>
        <authorList>
            <person name="Thibeaux R."/>
            <person name="Iraola G."/>
            <person name="Ferres I."/>
            <person name="Bierque E."/>
            <person name="Girault D."/>
            <person name="Soupe-Gilbert M.-E."/>
            <person name="Picardeau M."/>
            <person name="Goarant C."/>
        </authorList>
    </citation>
    <scope>NUCLEOTIDE SEQUENCE [LARGE SCALE GENOMIC DNA]</scope>
    <source>
        <strain evidence="3 4">ES4-C-A1</strain>
    </source>
</reference>
<feature type="transmembrane region" description="Helical" evidence="1">
    <location>
        <begin position="309"/>
        <end position="329"/>
    </location>
</feature>
<feature type="transmembrane region" description="Helical" evidence="1">
    <location>
        <begin position="47"/>
        <end position="73"/>
    </location>
</feature>
<evidence type="ECO:0000256" key="1">
    <source>
        <dbReference type="SAM" id="Phobius"/>
    </source>
</evidence>
<gene>
    <name evidence="3" type="ORF">CH365_17035</name>
</gene>
<proteinExistence type="predicted"/>
<dbReference type="InterPro" id="IPR052529">
    <property type="entry name" value="Bact_Transport_Assoc"/>
</dbReference>
<keyword evidence="1" id="KW-1133">Transmembrane helix</keyword>
<feature type="transmembrane region" description="Helical" evidence="1">
    <location>
        <begin position="236"/>
        <end position="253"/>
    </location>
</feature>
<feature type="transmembrane region" description="Helical" evidence="1">
    <location>
        <begin position="265"/>
        <end position="289"/>
    </location>
</feature>
<evidence type="ECO:0000313" key="3">
    <source>
        <dbReference type="EMBL" id="PJZ75715.1"/>
    </source>
</evidence>
<keyword evidence="1" id="KW-0472">Membrane</keyword>
<keyword evidence="4" id="KW-1185">Reference proteome</keyword>
<keyword evidence="1" id="KW-0812">Transmembrane</keyword>
<dbReference type="PANTHER" id="PTHR30590">
    <property type="entry name" value="INNER MEMBRANE PROTEIN"/>
    <property type="match status" value="1"/>
</dbReference>